<dbReference type="InterPro" id="IPR026350">
    <property type="entry name" value="GxxExxY"/>
</dbReference>
<evidence type="ECO:0008006" key="3">
    <source>
        <dbReference type="Google" id="ProtNLM"/>
    </source>
</evidence>
<accession>A0A0G0QNH7</accession>
<evidence type="ECO:0000313" key="1">
    <source>
        <dbReference type="EMBL" id="KKR11945.1"/>
    </source>
</evidence>
<sequence length="141" mass="17006">MQMKRINTNSIFDIGKLIYPELSYKINGILFQTHNELGRYSRERQYGNYIEKILKEEKINYQREFPIANTGNTVDFLIEGKIILELKNVRITTKKDYFQIQRYLQATDIKLGLLINFRSRYLRPKRIVRTRKGINEKYLHE</sequence>
<proteinExistence type="predicted"/>
<evidence type="ECO:0000313" key="2">
    <source>
        <dbReference type="Proteomes" id="UP000034690"/>
    </source>
</evidence>
<organism evidence="1 2">
    <name type="scientific">Candidatus Woesebacteria bacterium GW2011_GWA1_39_21b</name>
    <dbReference type="NCBI Taxonomy" id="1618551"/>
    <lineage>
        <taxon>Bacteria</taxon>
        <taxon>Candidatus Woeseibacteriota</taxon>
    </lineage>
</organism>
<comment type="caution">
    <text evidence="1">The sequence shown here is derived from an EMBL/GenBank/DDBJ whole genome shotgun (WGS) entry which is preliminary data.</text>
</comment>
<gene>
    <name evidence="1" type="ORF">UT40_C0030G0009</name>
</gene>
<protein>
    <recommendedName>
        <fullName evidence="3">GTP-binding signal recognition particle</fullName>
    </recommendedName>
</protein>
<reference evidence="1 2" key="1">
    <citation type="journal article" date="2015" name="Nature">
        <title>rRNA introns, odd ribosomes, and small enigmatic genomes across a large radiation of phyla.</title>
        <authorList>
            <person name="Brown C.T."/>
            <person name="Hug L.A."/>
            <person name="Thomas B.C."/>
            <person name="Sharon I."/>
            <person name="Castelle C.J."/>
            <person name="Singh A."/>
            <person name="Wilkins M.J."/>
            <person name="Williams K.H."/>
            <person name="Banfield J.F."/>
        </authorList>
    </citation>
    <scope>NUCLEOTIDE SEQUENCE [LARGE SCALE GENOMIC DNA]</scope>
</reference>
<dbReference type="Pfam" id="PF13366">
    <property type="entry name" value="PDDEXK_3"/>
    <property type="match status" value="1"/>
</dbReference>
<dbReference type="AlphaFoldDB" id="A0A0G0QNH7"/>
<dbReference type="Proteomes" id="UP000034690">
    <property type="component" value="Unassembled WGS sequence"/>
</dbReference>
<dbReference type="NCBIfam" id="TIGR04256">
    <property type="entry name" value="GxxExxY"/>
    <property type="match status" value="1"/>
</dbReference>
<name>A0A0G0QNH7_9BACT</name>
<dbReference type="EMBL" id="LBWQ01000030">
    <property type="protein sequence ID" value="KKR11945.1"/>
    <property type="molecule type" value="Genomic_DNA"/>
</dbReference>